<evidence type="ECO:0000313" key="3">
    <source>
        <dbReference type="Proteomes" id="UP000507470"/>
    </source>
</evidence>
<reference evidence="2 3" key="1">
    <citation type="submission" date="2020-06" db="EMBL/GenBank/DDBJ databases">
        <authorList>
            <person name="Li R."/>
            <person name="Bekaert M."/>
        </authorList>
    </citation>
    <scope>NUCLEOTIDE SEQUENCE [LARGE SCALE GENOMIC DNA]</scope>
    <source>
        <strain evidence="3">wild</strain>
    </source>
</reference>
<evidence type="ECO:0000259" key="1">
    <source>
        <dbReference type="Pfam" id="PF13966"/>
    </source>
</evidence>
<accession>A0A6J7ZY27</accession>
<dbReference type="PANTHER" id="PTHR11505">
    <property type="entry name" value="L1 TRANSPOSABLE ELEMENT-RELATED"/>
    <property type="match status" value="1"/>
</dbReference>
<protein>
    <recommendedName>
        <fullName evidence="1">Reverse transcriptase zinc-binding domain-containing protein</fullName>
    </recommendedName>
</protein>
<dbReference type="InterPro" id="IPR026960">
    <property type="entry name" value="RVT-Znf"/>
</dbReference>
<evidence type="ECO:0000313" key="2">
    <source>
        <dbReference type="EMBL" id="CAC5358004.1"/>
    </source>
</evidence>
<feature type="domain" description="Reverse transcriptase zinc-binding" evidence="1">
    <location>
        <begin position="823"/>
        <end position="904"/>
    </location>
</feature>
<dbReference type="Proteomes" id="UP000507470">
    <property type="component" value="Unassembled WGS sequence"/>
</dbReference>
<dbReference type="InterPro" id="IPR004244">
    <property type="entry name" value="Transposase_22"/>
</dbReference>
<dbReference type="OrthoDB" id="6059368at2759"/>
<dbReference type="EMBL" id="CACVKT020000281">
    <property type="protein sequence ID" value="CAC5358004.1"/>
    <property type="molecule type" value="Genomic_DNA"/>
</dbReference>
<organism evidence="2 3">
    <name type="scientific">Mytilus coruscus</name>
    <name type="common">Sea mussel</name>
    <dbReference type="NCBI Taxonomy" id="42192"/>
    <lineage>
        <taxon>Eukaryota</taxon>
        <taxon>Metazoa</taxon>
        <taxon>Spiralia</taxon>
        <taxon>Lophotrochozoa</taxon>
        <taxon>Mollusca</taxon>
        <taxon>Bivalvia</taxon>
        <taxon>Autobranchia</taxon>
        <taxon>Pteriomorphia</taxon>
        <taxon>Mytilida</taxon>
        <taxon>Mytiloidea</taxon>
        <taxon>Mytilidae</taxon>
        <taxon>Mytilinae</taxon>
        <taxon>Mytilus</taxon>
    </lineage>
</organism>
<dbReference type="AlphaFoldDB" id="A0A6J7ZY27"/>
<keyword evidence="3" id="KW-1185">Reference proteome</keyword>
<gene>
    <name evidence="2" type="ORF">MCOR_1441</name>
</gene>
<dbReference type="Pfam" id="PF13966">
    <property type="entry name" value="zf-RVT"/>
    <property type="match status" value="1"/>
</dbReference>
<dbReference type="Gene3D" id="3.60.10.10">
    <property type="entry name" value="Endonuclease/exonuclease/phosphatase"/>
    <property type="match status" value="1"/>
</dbReference>
<name>A0A6J7ZY27_MYTCO</name>
<sequence length="1004" mass="117533">MSEKQNTRKREREIETETFNCKQNTGIIQMADTDMTETQSSLEQNLGEYSEDQTFNNKLLSGIVGIQQTLNSLIIKFEKQNEEIHGIKNDIYAKDGIEDRLQAVATETEDQTTMIAEVRNQNTKLTTELNLMKSYMVHLETRLDCQQSQIANLVERSMRENAIVIGVNERKDENVKAELKLIFKNVLKITENIKIDRAHRIGTPTNQNSTRPIVVKFHDYNDREHVINTARTISKQNKDLINGIYITPQFPDDMRNSLFFSKSGSKYVEKVSTPKALAIFDASNKSKFGLFEQTSSNEVSDNGHTYCVTAAVTTTYAEVREAARQIMQGPVSACTYNTSADYILKEKIADENGRYLILTVEIDNTDFVFVNYYAPTKNFENERIGYIEKIKILLNEKLYQNLVLGGDFITVLNPFLDKMGGSKYNTPVKYTNKDINTLLIELDIVKEDLEQIVNNQTRGAIIRSHAEHCEGNERNSKYFLSLEIRNYKNKCINKLVVNDIEILSQEKILNEERNFYENLYSSKEDPDKYSDTCIEKMESIIKMWRIRNLSLIGKIVILKSLAISKLIYVISSTHVPRSYVIKIQRDINSFLWNGSTPKVKSEVIQKSPSEGGLKAPNFEVQLLSFRIMWVKRFLSEHDSKWKHVSKAFFSLFDLEDLFMSRCEFEFLNLKAPLFYIEVLSAWKRFKGIFIPLNAFHVRKEFIWFNPFIKVDRTSIFYRSWYMKGIRFTNDIVDDKGEFLSHDAINKKYNLNVTFVDILSIKLAIPRDWKDLLLQQHMSPNSNSFGFVFEHENKKIPISKFFAKDVYSLFIDRGSVSPISQQRWEESFNIEIRDEKWNTIYSVAFKCTIESKLQAFQYKMLHKIVSHNYLLEKYKLSLTNKCASCKEIETIEHNFFECTEIKQFWREFSNWWYLVFGVKIFLNKDSVIFGVLNSDNLVLNYCILQAKYYINYVKNTQLDRLLISVQAFLKFLKRRLNILEYLYLSKDKHESFVDRFWGDLWKLFN</sequence>
<proteinExistence type="predicted"/>
<dbReference type="InterPro" id="IPR036691">
    <property type="entry name" value="Endo/exonu/phosph_ase_sf"/>
</dbReference>
<dbReference type="Gene3D" id="3.30.70.1820">
    <property type="entry name" value="L1 transposable element, RRM domain"/>
    <property type="match status" value="1"/>
</dbReference>